<comment type="caution">
    <text evidence="1">The sequence shown here is derived from an EMBL/GenBank/DDBJ whole genome shotgun (WGS) entry which is preliminary data.</text>
</comment>
<dbReference type="AlphaFoldDB" id="A0AAW0SGP7"/>
<organism evidence="1 2">
    <name type="scientific">Scylla paramamosain</name>
    <name type="common">Mud crab</name>
    <dbReference type="NCBI Taxonomy" id="85552"/>
    <lineage>
        <taxon>Eukaryota</taxon>
        <taxon>Metazoa</taxon>
        <taxon>Ecdysozoa</taxon>
        <taxon>Arthropoda</taxon>
        <taxon>Crustacea</taxon>
        <taxon>Multicrustacea</taxon>
        <taxon>Malacostraca</taxon>
        <taxon>Eumalacostraca</taxon>
        <taxon>Eucarida</taxon>
        <taxon>Decapoda</taxon>
        <taxon>Pleocyemata</taxon>
        <taxon>Brachyura</taxon>
        <taxon>Eubrachyura</taxon>
        <taxon>Portunoidea</taxon>
        <taxon>Portunidae</taxon>
        <taxon>Portuninae</taxon>
        <taxon>Scylla</taxon>
    </lineage>
</organism>
<protein>
    <submittedName>
        <fullName evidence="1">Uncharacterized protein</fullName>
    </submittedName>
</protein>
<sequence length="89" mass="10074">MDDDDVDRHVDVVINMAGSMWRCVLSCCCFLLQLELDSWTSSVSCRVKKPRALSAKIKSKYMRMKNDAFTTALELSPFMPKSSHCPSIP</sequence>
<dbReference type="Proteomes" id="UP001487740">
    <property type="component" value="Unassembled WGS sequence"/>
</dbReference>
<keyword evidence="2" id="KW-1185">Reference proteome</keyword>
<accession>A0AAW0SGP7</accession>
<gene>
    <name evidence="1" type="ORF">O3P69_007793</name>
</gene>
<proteinExistence type="predicted"/>
<dbReference type="EMBL" id="JARAKH010000321">
    <property type="protein sequence ID" value="KAK8374540.1"/>
    <property type="molecule type" value="Genomic_DNA"/>
</dbReference>
<reference evidence="1 2" key="1">
    <citation type="submission" date="2023-03" db="EMBL/GenBank/DDBJ databases">
        <title>High-quality genome of Scylla paramamosain provides insights in environmental adaptation.</title>
        <authorList>
            <person name="Zhang L."/>
        </authorList>
    </citation>
    <scope>NUCLEOTIDE SEQUENCE [LARGE SCALE GENOMIC DNA]</scope>
    <source>
        <strain evidence="1">LZ_2023a</strain>
        <tissue evidence="1">Muscle</tissue>
    </source>
</reference>
<evidence type="ECO:0000313" key="2">
    <source>
        <dbReference type="Proteomes" id="UP001487740"/>
    </source>
</evidence>
<evidence type="ECO:0000313" key="1">
    <source>
        <dbReference type="EMBL" id="KAK8374540.1"/>
    </source>
</evidence>
<name>A0AAW0SGP7_SCYPA</name>